<keyword evidence="3" id="KW-1185">Reference proteome</keyword>
<dbReference type="EMBL" id="KN838353">
    <property type="protein sequence ID" value="KIJ22357.1"/>
    <property type="molecule type" value="Genomic_DNA"/>
</dbReference>
<dbReference type="HOGENOM" id="CLU_2997955_0_0_1"/>
<feature type="region of interest" description="Disordered" evidence="1">
    <location>
        <begin position="1"/>
        <end position="23"/>
    </location>
</feature>
<accession>A0A0C9U085</accession>
<evidence type="ECO:0000313" key="3">
    <source>
        <dbReference type="Proteomes" id="UP000054279"/>
    </source>
</evidence>
<evidence type="ECO:0000313" key="2">
    <source>
        <dbReference type="EMBL" id="KIJ22357.1"/>
    </source>
</evidence>
<organism evidence="2 3">
    <name type="scientific">Sphaerobolus stellatus (strain SS14)</name>
    <dbReference type="NCBI Taxonomy" id="990650"/>
    <lineage>
        <taxon>Eukaryota</taxon>
        <taxon>Fungi</taxon>
        <taxon>Dikarya</taxon>
        <taxon>Basidiomycota</taxon>
        <taxon>Agaricomycotina</taxon>
        <taxon>Agaricomycetes</taxon>
        <taxon>Phallomycetidae</taxon>
        <taxon>Geastrales</taxon>
        <taxon>Sphaerobolaceae</taxon>
        <taxon>Sphaerobolus</taxon>
    </lineage>
</organism>
<sequence>MAGRKDLGKKEKESYNETKNEKKNITILGDEHRGIILLERERTKEKITTKRTTAEEI</sequence>
<name>A0A0C9U085_SPHS4</name>
<proteinExistence type="predicted"/>
<dbReference type="AlphaFoldDB" id="A0A0C9U085"/>
<gene>
    <name evidence="2" type="ORF">M422DRAFT_786448</name>
</gene>
<dbReference type="Proteomes" id="UP000054279">
    <property type="component" value="Unassembled WGS sequence"/>
</dbReference>
<evidence type="ECO:0000256" key="1">
    <source>
        <dbReference type="SAM" id="MobiDB-lite"/>
    </source>
</evidence>
<reference evidence="2 3" key="1">
    <citation type="submission" date="2014-06" db="EMBL/GenBank/DDBJ databases">
        <title>Evolutionary Origins and Diversification of the Mycorrhizal Mutualists.</title>
        <authorList>
            <consortium name="DOE Joint Genome Institute"/>
            <consortium name="Mycorrhizal Genomics Consortium"/>
            <person name="Kohler A."/>
            <person name="Kuo A."/>
            <person name="Nagy L.G."/>
            <person name="Floudas D."/>
            <person name="Copeland A."/>
            <person name="Barry K.W."/>
            <person name="Cichocki N."/>
            <person name="Veneault-Fourrey C."/>
            <person name="LaButti K."/>
            <person name="Lindquist E.A."/>
            <person name="Lipzen A."/>
            <person name="Lundell T."/>
            <person name="Morin E."/>
            <person name="Murat C."/>
            <person name="Riley R."/>
            <person name="Ohm R."/>
            <person name="Sun H."/>
            <person name="Tunlid A."/>
            <person name="Henrissat B."/>
            <person name="Grigoriev I.V."/>
            <person name="Hibbett D.S."/>
            <person name="Martin F."/>
        </authorList>
    </citation>
    <scope>NUCLEOTIDE SEQUENCE [LARGE SCALE GENOMIC DNA]</scope>
    <source>
        <strain evidence="2 3">SS14</strain>
    </source>
</reference>
<protein>
    <submittedName>
        <fullName evidence="2">Uncharacterized protein</fullName>
    </submittedName>
</protein>